<evidence type="ECO:0000313" key="1">
    <source>
        <dbReference type="EMBL" id="GAF77699.1"/>
    </source>
</evidence>
<dbReference type="PROSITE" id="PS51257">
    <property type="entry name" value="PROKAR_LIPOPROTEIN"/>
    <property type="match status" value="1"/>
</dbReference>
<protein>
    <recommendedName>
        <fullName evidence="2">Lipoprotein</fullName>
    </recommendedName>
</protein>
<dbReference type="AlphaFoldDB" id="X0S9K8"/>
<organism evidence="1">
    <name type="scientific">marine sediment metagenome</name>
    <dbReference type="NCBI Taxonomy" id="412755"/>
    <lineage>
        <taxon>unclassified sequences</taxon>
        <taxon>metagenomes</taxon>
        <taxon>ecological metagenomes</taxon>
    </lineage>
</organism>
<comment type="caution">
    <text evidence="1">The sequence shown here is derived from an EMBL/GenBank/DDBJ whole genome shotgun (WGS) entry which is preliminary data.</text>
</comment>
<accession>X0S9K8</accession>
<reference evidence="1" key="1">
    <citation type="journal article" date="2014" name="Front. Microbiol.">
        <title>High frequency of phylogenetically diverse reductive dehalogenase-homologous genes in deep subseafloor sedimentary metagenomes.</title>
        <authorList>
            <person name="Kawai M."/>
            <person name="Futagami T."/>
            <person name="Toyoda A."/>
            <person name="Takaki Y."/>
            <person name="Nishi S."/>
            <person name="Hori S."/>
            <person name="Arai W."/>
            <person name="Tsubouchi T."/>
            <person name="Morono Y."/>
            <person name="Uchiyama I."/>
            <person name="Ito T."/>
            <person name="Fujiyama A."/>
            <person name="Inagaki F."/>
            <person name="Takami H."/>
        </authorList>
    </citation>
    <scope>NUCLEOTIDE SEQUENCE</scope>
    <source>
        <strain evidence="1">Expedition CK06-06</strain>
    </source>
</reference>
<evidence type="ECO:0008006" key="2">
    <source>
        <dbReference type="Google" id="ProtNLM"/>
    </source>
</evidence>
<proteinExistence type="predicted"/>
<name>X0S9K8_9ZZZZ</name>
<dbReference type="EMBL" id="BARS01008363">
    <property type="protein sequence ID" value="GAF77699.1"/>
    <property type="molecule type" value="Genomic_DNA"/>
</dbReference>
<sequence>MSPKSTSRTPVGVLLALCLIPWLAGGCRDEKKHRAGVDFQVEGARVTMESLRRQIAREPMDTYGMRRATDRFARALGGLPARVEDKATTRVKERKAAAEKAVEMFAALRPVLESLKFDRAEGNAKLDEVAKLLDEVELP</sequence>
<gene>
    <name evidence="1" type="ORF">S01H1_15957</name>
</gene>